<evidence type="ECO:0000256" key="4">
    <source>
        <dbReference type="ARBA" id="ARBA00012622"/>
    </source>
</evidence>
<evidence type="ECO:0000256" key="11">
    <source>
        <dbReference type="ARBA" id="ARBA00023004"/>
    </source>
</evidence>
<protein>
    <recommendedName>
        <fullName evidence="5 17">Epoxyqueuosine reductase QueH</fullName>
        <ecNumber evidence="4 17">1.17.99.6</ecNumber>
    </recommendedName>
    <alternativeName>
        <fullName evidence="15 17">Queuosine biosynthesis protein QueH</fullName>
    </alternativeName>
</protein>
<evidence type="ECO:0000313" key="18">
    <source>
        <dbReference type="EMBL" id="HIU59828.1"/>
    </source>
</evidence>
<evidence type="ECO:0000256" key="16">
    <source>
        <dbReference type="ARBA" id="ARBA00047415"/>
    </source>
</evidence>
<feature type="binding site" evidence="17">
    <location>
        <position position="32"/>
    </location>
    <ligand>
        <name>[4Fe-4S] cluster</name>
        <dbReference type="ChEBI" id="CHEBI:49883"/>
    </ligand>
</feature>
<reference evidence="18" key="1">
    <citation type="submission" date="2020-10" db="EMBL/GenBank/DDBJ databases">
        <authorList>
            <person name="Gilroy R."/>
        </authorList>
    </citation>
    <scope>NUCLEOTIDE SEQUENCE</scope>
    <source>
        <strain evidence="18">18911</strain>
    </source>
</reference>
<dbReference type="EMBL" id="DVNF01000013">
    <property type="protein sequence ID" value="HIU59828.1"/>
    <property type="molecule type" value="Genomic_DNA"/>
</dbReference>
<comment type="caution">
    <text evidence="18">The sequence shown here is derived from an EMBL/GenBank/DDBJ whole genome shotgun (WGS) entry which is preliminary data.</text>
</comment>
<keyword evidence="11 17" id="KW-0408">Iron</keyword>
<evidence type="ECO:0000256" key="12">
    <source>
        <dbReference type="ARBA" id="ARBA00023014"/>
    </source>
</evidence>
<keyword evidence="7 17" id="KW-0819">tRNA processing</keyword>
<comment type="similarity">
    <text evidence="3 17">Belongs to the QueH family.</text>
</comment>
<evidence type="ECO:0000256" key="5">
    <source>
        <dbReference type="ARBA" id="ARBA00016895"/>
    </source>
</evidence>
<feature type="disulfide bond" description="Redox-active" evidence="17">
    <location>
        <begin position="188"/>
        <end position="190"/>
    </location>
</feature>
<keyword evidence="8 17" id="KW-0479">Metal-binding</keyword>
<keyword evidence="9 17" id="KW-0671">Queuosine biosynthesis</keyword>
<dbReference type="PANTHER" id="PTHR36701">
    <property type="entry name" value="EPOXYQUEUOSINE REDUCTASE QUEH"/>
    <property type="match status" value="1"/>
</dbReference>
<feature type="binding site" evidence="17">
    <location>
        <position position="111"/>
    </location>
    <ligand>
        <name>[4Fe-4S] cluster</name>
        <dbReference type="ChEBI" id="CHEBI:49883"/>
    </ligand>
</feature>
<dbReference type="HAMAP" id="MF_02089">
    <property type="entry name" value="QueH"/>
    <property type="match status" value="1"/>
</dbReference>
<dbReference type="PANTHER" id="PTHR36701:SF1">
    <property type="entry name" value="EPOXYQUEUOSINE REDUCTASE QUEH"/>
    <property type="match status" value="1"/>
</dbReference>
<dbReference type="GO" id="GO:0052693">
    <property type="term" value="F:epoxyqueuosine reductase activity"/>
    <property type="evidence" value="ECO:0007669"/>
    <property type="project" value="UniProtKB-UniRule"/>
</dbReference>
<evidence type="ECO:0000256" key="10">
    <source>
        <dbReference type="ARBA" id="ARBA00023002"/>
    </source>
</evidence>
<evidence type="ECO:0000313" key="19">
    <source>
        <dbReference type="Proteomes" id="UP000824094"/>
    </source>
</evidence>
<dbReference type="InterPro" id="IPR003828">
    <property type="entry name" value="QueH"/>
</dbReference>
<dbReference type="AlphaFoldDB" id="A0A9D1SHI1"/>
<evidence type="ECO:0000256" key="13">
    <source>
        <dbReference type="ARBA" id="ARBA00023157"/>
    </source>
</evidence>
<evidence type="ECO:0000256" key="15">
    <source>
        <dbReference type="ARBA" id="ARBA00031446"/>
    </source>
</evidence>
<name>A0A9D1SHI1_9FIRM</name>
<dbReference type="Pfam" id="PF02677">
    <property type="entry name" value="QueH"/>
    <property type="match status" value="1"/>
</dbReference>
<proteinExistence type="inferred from homology"/>
<dbReference type="Proteomes" id="UP000824094">
    <property type="component" value="Unassembled WGS sequence"/>
</dbReference>
<dbReference type="GO" id="GO:0046872">
    <property type="term" value="F:metal ion binding"/>
    <property type="evidence" value="ECO:0007669"/>
    <property type="project" value="UniProtKB-KW"/>
</dbReference>
<evidence type="ECO:0000256" key="8">
    <source>
        <dbReference type="ARBA" id="ARBA00022723"/>
    </source>
</evidence>
<evidence type="ECO:0000256" key="2">
    <source>
        <dbReference type="ARBA" id="ARBA00004691"/>
    </source>
</evidence>
<comment type="catalytic activity">
    <reaction evidence="16 17">
        <text>epoxyqueuosine(34) in tRNA + AH2 = queuosine(34) in tRNA + A + H2O</text>
        <dbReference type="Rhea" id="RHEA:32159"/>
        <dbReference type="Rhea" id="RHEA-COMP:18571"/>
        <dbReference type="Rhea" id="RHEA-COMP:18582"/>
        <dbReference type="ChEBI" id="CHEBI:13193"/>
        <dbReference type="ChEBI" id="CHEBI:15377"/>
        <dbReference type="ChEBI" id="CHEBI:17499"/>
        <dbReference type="ChEBI" id="CHEBI:194431"/>
        <dbReference type="ChEBI" id="CHEBI:194443"/>
        <dbReference type="EC" id="1.17.99.6"/>
    </reaction>
</comment>
<feature type="binding site" evidence="17">
    <location>
        <position position="108"/>
    </location>
    <ligand>
        <name>[4Fe-4S] cluster</name>
        <dbReference type="ChEBI" id="CHEBI:49883"/>
    </ligand>
</feature>
<sequence length="213" mass="23768">MSKYSHPEFDDIDYRKAAVNGAAKPRLLLHCCCAPCAAGCIERLSELFEVTFYYYNPNITDDEEYVKRFNELRRLGESFGVPAIDGGRDDFFAAVKGLENEPEGGARCAVCFKMRLFKTAEAAKDYDCFATTLTLSPLKNARLINEIGSAAAEKFGTEYIKTDFKKRGGGLRSKALSEELNLYRQNYCGCAFSRNAVAAAGRKNEYEKDSFGQ</sequence>
<evidence type="ECO:0000256" key="7">
    <source>
        <dbReference type="ARBA" id="ARBA00022694"/>
    </source>
</evidence>
<evidence type="ECO:0000256" key="9">
    <source>
        <dbReference type="ARBA" id="ARBA00022785"/>
    </source>
</evidence>
<keyword evidence="10 17" id="KW-0560">Oxidoreductase</keyword>
<dbReference type="EC" id="1.17.99.6" evidence="4 17"/>
<evidence type="ECO:0000256" key="6">
    <source>
        <dbReference type="ARBA" id="ARBA00022485"/>
    </source>
</evidence>
<keyword evidence="6 17" id="KW-0004">4Fe-4S</keyword>
<keyword evidence="14 17" id="KW-0676">Redox-active center</keyword>
<evidence type="ECO:0000256" key="1">
    <source>
        <dbReference type="ARBA" id="ARBA00002268"/>
    </source>
</evidence>
<gene>
    <name evidence="17" type="primary">queH</name>
    <name evidence="18" type="ORF">IAB05_00390</name>
</gene>
<evidence type="ECO:0000256" key="3">
    <source>
        <dbReference type="ARBA" id="ARBA00008207"/>
    </source>
</evidence>
<keyword evidence="13 17" id="KW-1015">Disulfide bond</keyword>
<keyword evidence="12 17" id="KW-0411">Iron-sulfur</keyword>
<reference evidence="18" key="2">
    <citation type="journal article" date="2021" name="PeerJ">
        <title>Extensive microbial diversity within the chicken gut microbiome revealed by metagenomics and culture.</title>
        <authorList>
            <person name="Gilroy R."/>
            <person name="Ravi A."/>
            <person name="Getino M."/>
            <person name="Pursley I."/>
            <person name="Horton D.L."/>
            <person name="Alikhan N.F."/>
            <person name="Baker D."/>
            <person name="Gharbi K."/>
            <person name="Hall N."/>
            <person name="Watson M."/>
            <person name="Adriaenssens E.M."/>
            <person name="Foster-Nyarko E."/>
            <person name="Jarju S."/>
            <person name="Secka A."/>
            <person name="Antonio M."/>
            <person name="Oren A."/>
            <person name="Chaudhuri R.R."/>
            <person name="La Ragione R."/>
            <person name="Hildebrand F."/>
            <person name="Pallen M.J."/>
        </authorList>
    </citation>
    <scope>NUCLEOTIDE SEQUENCE</scope>
    <source>
        <strain evidence="18">18911</strain>
    </source>
</reference>
<dbReference type="GO" id="GO:0008616">
    <property type="term" value="P:tRNA queuosine(34) biosynthetic process"/>
    <property type="evidence" value="ECO:0007669"/>
    <property type="project" value="UniProtKB-UniRule"/>
</dbReference>
<comment type="pathway">
    <text evidence="2 17">tRNA modification; tRNA-queuosine biosynthesis.</text>
</comment>
<dbReference type="GO" id="GO:0051539">
    <property type="term" value="F:4 iron, 4 sulfur cluster binding"/>
    <property type="evidence" value="ECO:0007669"/>
    <property type="project" value="UniProtKB-UniRule"/>
</dbReference>
<evidence type="ECO:0000256" key="17">
    <source>
        <dbReference type="HAMAP-Rule" id="MF_02089"/>
    </source>
</evidence>
<accession>A0A9D1SHI1</accession>
<evidence type="ECO:0000256" key="14">
    <source>
        <dbReference type="ARBA" id="ARBA00023284"/>
    </source>
</evidence>
<organism evidence="18 19">
    <name type="scientific">Candidatus Stercoripulliclostridium merdigallinarum</name>
    <dbReference type="NCBI Taxonomy" id="2840951"/>
    <lineage>
        <taxon>Bacteria</taxon>
        <taxon>Bacillati</taxon>
        <taxon>Bacillota</taxon>
        <taxon>Clostridia</taxon>
        <taxon>Eubacteriales</taxon>
        <taxon>Candidatus Stercoripulliclostridium</taxon>
    </lineage>
</organism>
<feature type="binding site" evidence="17">
    <location>
        <position position="33"/>
    </location>
    <ligand>
        <name>[4Fe-4S] cluster</name>
        <dbReference type="ChEBI" id="CHEBI:49883"/>
    </ligand>
</feature>
<comment type="function">
    <text evidence="1 17">Catalyzes the conversion of epoxyqueuosine (oQ) to queuosine (Q), which is a hypermodified base found in the wobble positions of tRNA(Asp), tRNA(Asn), tRNA(His) and tRNA(Tyr).</text>
</comment>